<organism evidence="2">
    <name type="scientific">Noctiluca scintillans</name>
    <name type="common">Sea sparkle</name>
    <name type="synonym">Red tide dinoflagellate</name>
    <dbReference type="NCBI Taxonomy" id="2966"/>
    <lineage>
        <taxon>Eukaryota</taxon>
        <taxon>Sar</taxon>
        <taxon>Alveolata</taxon>
        <taxon>Dinophyceae</taxon>
        <taxon>Noctilucales</taxon>
        <taxon>Noctilucaceae</taxon>
        <taxon>Noctiluca</taxon>
    </lineage>
</organism>
<accession>A0A7S1A2T3</accession>
<proteinExistence type="predicted"/>
<protein>
    <submittedName>
        <fullName evidence="2">Uncharacterized protein</fullName>
    </submittedName>
</protein>
<dbReference type="EMBL" id="HBFQ01021715">
    <property type="protein sequence ID" value="CAD8840829.1"/>
    <property type="molecule type" value="Transcribed_RNA"/>
</dbReference>
<sequence length="577" mass="65028">MASARSVWMWRSLDGTELRDPAELPESAAAHEARTGVGPRWARLCPVTVAEVRGPLTSVKSEKGESLEIPTSLLLPWYEGLLVLDAMEQANCTEEWFQELSPCLEQERRKSKNGHLSSCQYVEKRLVQLAITGPRFVTDRGTTFSHRRPNVPGEEPPEGETRDGWFAVERLVQYLPPWEAFLHPRCGFYQDHYLVLWAPPFDEVDYSSTETGDEMRGVTWEPDECLPENLDCLRMKTKKEWTERQRDLERDRRSDRPAKVRRFNPLNVSLWEDLARPAVSHGWSELPEQIETEIQIKKGWPKKLSEYPAGYGPAEPPGFCGNDCDCMEDWHLGKRCVDTGKRWIETSDRNSSAAQALTALASQKFVMRRGQVSGNHYIEAITAEHQRIDVQEVTYAAEVSRFVFAALRQVAASIPLHALQREEGKGIIRNFVTAFFQEGEPSYLPLQYKLTEGPKWLVMDATGETNIVGVPDPAGGTVRLTVLVVHMNGESETVHCVIDPSRPHTGGSTVAALTSQTAKKVAAVRPQSLRLIVTEHLASIYNVSQDRSLEVTVARWARTMWEIAAITRTASSTHVVK</sequence>
<feature type="region of interest" description="Disordered" evidence="1">
    <location>
        <begin position="142"/>
        <end position="162"/>
    </location>
</feature>
<reference evidence="2" key="1">
    <citation type="submission" date="2021-01" db="EMBL/GenBank/DDBJ databases">
        <authorList>
            <person name="Corre E."/>
            <person name="Pelletier E."/>
            <person name="Niang G."/>
            <person name="Scheremetjew M."/>
            <person name="Finn R."/>
            <person name="Kale V."/>
            <person name="Holt S."/>
            <person name="Cochrane G."/>
            <person name="Meng A."/>
            <person name="Brown T."/>
            <person name="Cohen L."/>
        </authorList>
    </citation>
    <scope>NUCLEOTIDE SEQUENCE</scope>
</reference>
<gene>
    <name evidence="2" type="ORF">NSCI0253_LOCUS15177</name>
</gene>
<evidence type="ECO:0000313" key="2">
    <source>
        <dbReference type="EMBL" id="CAD8840829.1"/>
    </source>
</evidence>
<dbReference type="AlphaFoldDB" id="A0A7S1A2T3"/>
<name>A0A7S1A2T3_NOCSC</name>
<evidence type="ECO:0000256" key="1">
    <source>
        <dbReference type="SAM" id="MobiDB-lite"/>
    </source>
</evidence>